<dbReference type="GO" id="GO:0033557">
    <property type="term" value="C:Slx1-Slx4 complex"/>
    <property type="evidence" value="ECO:0007669"/>
    <property type="project" value="InterPro"/>
</dbReference>
<evidence type="ECO:0000256" key="2">
    <source>
        <dbReference type="ARBA" id="ARBA00006661"/>
    </source>
</evidence>
<dbReference type="OrthoDB" id="5576441at2759"/>
<feature type="compositionally biased region" description="Polar residues" evidence="8">
    <location>
        <begin position="121"/>
        <end position="130"/>
    </location>
</feature>
<evidence type="ECO:0000256" key="4">
    <source>
        <dbReference type="ARBA" id="ARBA00023172"/>
    </source>
</evidence>
<evidence type="ECO:0000256" key="6">
    <source>
        <dbReference type="ARBA" id="ARBA00023242"/>
    </source>
</evidence>
<comment type="subcellular location">
    <subcellularLocation>
        <location evidence="1">Nucleus</location>
    </subcellularLocation>
</comment>
<keyword evidence="4" id="KW-0233">DNA recombination</keyword>
<dbReference type="GeneID" id="37043446"/>
<evidence type="ECO:0000256" key="8">
    <source>
        <dbReference type="SAM" id="MobiDB-lite"/>
    </source>
</evidence>
<feature type="compositionally biased region" description="Low complexity" evidence="8">
    <location>
        <begin position="10"/>
        <end position="23"/>
    </location>
</feature>
<feature type="compositionally biased region" description="Low complexity" evidence="8">
    <location>
        <begin position="131"/>
        <end position="140"/>
    </location>
</feature>
<dbReference type="AlphaFoldDB" id="A0A316YLQ9"/>
<sequence>MGLLDDLDDLAPASSSQSSTRAAGPSQVRDSSAAGQSVQSKKQRLQRRSRSPADSGPSSQEPLRPDYHAWSIPDLQAKAAQYGFRPVKSRSVLEEQLYQVWDALHRRKSAAEQDDPAEISICSSSNPSTLGDTTVGASGSVTGGDIGDLTNRLMEEMTSDDDDDDDDDAELDDDEGRRAEEEENGRRSEGEDELPEPSPINVPQTLSQQLHRAITSDADLYKRILLFEPISFDEISSTAKRAGVKGLRSKEALRTWLDRQGICHYSGELTGQRVRY</sequence>
<dbReference type="Pfam" id="PF09494">
    <property type="entry name" value="Slx4"/>
    <property type="match status" value="1"/>
</dbReference>
<dbReference type="GO" id="GO:0006281">
    <property type="term" value="P:DNA repair"/>
    <property type="evidence" value="ECO:0007669"/>
    <property type="project" value="UniProtKB-KW"/>
</dbReference>
<keyword evidence="3" id="KW-0227">DNA damage</keyword>
<feature type="region of interest" description="Disordered" evidence="8">
    <location>
        <begin position="1"/>
        <end position="69"/>
    </location>
</feature>
<dbReference type="PANTHER" id="PTHR21541">
    <property type="entry name" value="BTB POZ DOMAIN CONTAINING 12"/>
    <property type="match status" value="1"/>
</dbReference>
<comment type="similarity">
    <text evidence="2">Belongs to the SLX4 family.</text>
</comment>
<feature type="region of interest" description="Disordered" evidence="8">
    <location>
        <begin position="107"/>
        <end position="202"/>
    </location>
</feature>
<feature type="compositionally biased region" description="Acidic residues" evidence="8">
    <location>
        <begin position="157"/>
        <end position="174"/>
    </location>
</feature>
<evidence type="ECO:0000313" key="9">
    <source>
        <dbReference type="EMBL" id="PWN90006.1"/>
    </source>
</evidence>
<accession>A0A316YLQ9</accession>
<dbReference type="STRING" id="215250.A0A316YLQ9"/>
<evidence type="ECO:0000256" key="7">
    <source>
        <dbReference type="ARBA" id="ARBA00029496"/>
    </source>
</evidence>
<protein>
    <recommendedName>
        <fullName evidence="7">Structure-specific endonuclease subunit SLX4</fullName>
    </recommendedName>
</protein>
<gene>
    <name evidence="9" type="ORF">FA10DRAFT_266527</name>
</gene>
<feature type="compositionally biased region" description="Basic and acidic residues" evidence="8">
    <location>
        <begin position="175"/>
        <end position="189"/>
    </location>
</feature>
<dbReference type="Proteomes" id="UP000245768">
    <property type="component" value="Unassembled WGS sequence"/>
</dbReference>
<dbReference type="GO" id="GO:0006260">
    <property type="term" value="P:DNA replication"/>
    <property type="evidence" value="ECO:0007669"/>
    <property type="project" value="InterPro"/>
</dbReference>
<proteinExistence type="inferred from homology"/>
<keyword evidence="6" id="KW-0539">Nucleus</keyword>
<reference evidence="9 10" key="1">
    <citation type="journal article" date="2018" name="Mol. Biol. Evol.">
        <title>Broad Genomic Sampling Reveals a Smut Pathogenic Ancestry of the Fungal Clade Ustilaginomycotina.</title>
        <authorList>
            <person name="Kijpornyongpan T."/>
            <person name="Mondo S.J."/>
            <person name="Barry K."/>
            <person name="Sandor L."/>
            <person name="Lee J."/>
            <person name="Lipzen A."/>
            <person name="Pangilinan J."/>
            <person name="LaButti K."/>
            <person name="Hainaut M."/>
            <person name="Henrissat B."/>
            <person name="Grigoriev I.V."/>
            <person name="Spatafora J.W."/>
            <person name="Aime M.C."/>
        </authorList>
    </citation>
    <scope>NUCLEOTIDE SEQUENCE [LARGE SCALE GENOMIC DNA]</scope>
    <source>
        <strain evidence="9 10">MCA 4198</strain>
    </source>
</reference>
<dbReference type="GO" id="GO:0000712">
    <property type="term" value="P:resolution of meiotic recombination intermediates"/>
    <property type="evidence" value="ECO:0007669"/>
    <property type="project" value="TreeGrafter"/>
</dbReference>
<dbReference type="PANTHER" id="PTHR21541:SF3">
    <property type="entry name" value="STRUCTURE-SPECIFIC ENDONUCLEASE SUBUNIT SLX4"/>
    <property type="match status" value="1"/>
</dbReference>
<organism evidence="9 10">
    <name type="scientific">Acaromyces ingoldii</name>
    <dbReference type="NCBI Taxonomy" id="215250"/>
    <lineage>
        <taxon>Eukaryota</taxon>
        <taxon>Fungi</taxon>
        <taxon>Dikarya</taxon>
        <taxon>Basidiomycota</taxon>
        <taxon>Ustilaginomycotina</taxon>
        <taxon>Exobasidiomycetes</taxon>
        <taxon>Exobasidiales</taxon>
        <taxon>Cryptobasidiaceae</taxon>
        <taxon>Acaromyces</taxon>
    </lineage>
</organism>
<name>A0A316YLQ9_9BASI</name>
<keyword evidence="10" id="KW-1185">Reference proteome</keyword>
<evidence type="ECO:0000313" key="10">
    <source>
        <dbReference type="Proteomes" id="UP000245768"/>
    </source>
</evidence>
<dbReference type="EMBL" id="KZ819636">
    <property type="protein sequence ID" value="PWN90006.1"/>
    <property type="molecule type" value="Genomic_DNA"/>
</dbReference>
<evidence type="ECO:0000256" key="3">
    <source>
        <dbReference type="ARBA" id="ARBA00022763"/>
    </source>
</evidence>
<evidence type="ECO:0000256" key="1">
    <source>
        <dbReference type="ARBA" id="ARBA00004123"/>
    </source>
</evidence>
<evidence type="ECO:0000256" key="5">
    <source>
        <dbReference type="ARBA" id="ARBA00023204"/>
    </source>
</evidence>
<dbReference type="InterPro" id="IPR018574">
    <property type="entry name" value="Structure-sp_endonuc_su_Slx4"/>
</dbReference>
<keyword evidence="5" id="KW-0234">DNA repair</keyword>
<dbReference type="InParanoid" id="A0A316YLQ9"/>
<dbReference type="RefSeq" id="XP_025377204.1">
    <property type="nucleotide sequence ID" value="XM_025521530.1"/>
</dbReference>
<feature type="compositionally biased region" description="Basic residues" evidence="8">
    <location>
        <begin position="41"/>
        <end position="50"/>
    </location>
</feature>